<dbReference type="GO" id="GO:0005524">
    <property type="term" value="F:ATP binding"/>
    <property type="evidence" value="ECO:0007669"/>
    <property type="project" value="UniProtKB-KW"/>
</dbReference>
<dbReference type="Pfam" id="PF07724">
    <property type="entry name" value="AAA_2"/>
    <property type="match status" value="1"/>
</dbReference>
<gene>
    <name evidence="9" type="primary">clpA</name>
    <name evidence="9" type="ORF">MNR06_06560</name>
</gene>
<dbReference type="InterPro" id="IPR013461">
    <property type="entry name" value="ClpA"/>
</dbReference>
<dbReference type="InterPro" id="IPR001270">
    <property type="entry name" value="ClpA/B"/>
</dbReference>
<dbReference type="PROSITE" id="PS00870">
    <property type="entry name" value="CLPAB_1"/>
    <property type="match status" value="1"/>
</dbReference>
<accession>A0ABY4CCI3</accession>
<dbReference type="Pfam" id="PF02861">
    <property type="entry name" value="Clp_N"/>
    <property type="match status" value="1"/>
</dbReference>
<dbReference type="InterPro" id="IPR041546">
    <property type="entry name" value="ClpA/ClpB_AAA_lid"/>
</dbReference>
<dbReference type="InterPro" id="IPR019489">
    <property type="entry name" value="Clp_ATPase_C"/>
</dbReference>
<evidence type="ECO:0000256" key="4">
    <source>
        <dbReference type="ARBA" id="ARBA00023186"/>
    </source>
</evidence>
<dbReference type="SMART" id="SM01086">
    <property type="entry name" value="ClpB_D2-small"/>
    <property type="match status" value="1"/>
</dbReference>
<dbReference type="Pfam" id="PF00004">
    <property type="entry name" value="AAA"/>
    <property type="match status" value="1"/>
</dbReference>
<dbReference type="Gene3D" id="1.10.1780.10">
    <property type="entry name" value="Clp, N-terminal domain"/>
    <property type="match status" value="1"/>
</dbReference>
<dbReference type="PROSITE" id="PS00871">
    <property type="entry name" value="CLPAB_2"/>
    <property type="match status" value="1"/>
</dbReference>
<dbReference type="CDD" id="cd00009">
    <property type="entry name" value="AAA"/>
    <property type="match status" value="1"/>
</dbReference>
<organism evidence="9 10">
    <name type="scientific">Bdellovibrio reynosensis</name>
    <dbReference type="NCBI Taxonomy" id="2835041"/>
    <lineage>
        <taxon>Bacteria</taxon>
        <taxon>Pseudomonadati</taxon>
        <taxon>Bdellovibrionota</taxon>
        <taxon>Bdellovibrionia</taxon>
        <taxon>Bdellovibrionales</taxon>
        <taxon>Pseudobdellovibrionaceae</taxon>
        <taxon>Bdellovibrio</taxon>
    </lineage>
</organism>
<dbReference type="PROSITE" id="PS51903">
    <property type="entry name" value="CLP_R"/>
    <property type="match status" value="1"/>
</dbReference>
<name>A0ABY4CCI3_9BACT</name>
<feature type="region of interest" description="Disordered" evidence="7">
    <location>
        <begin position="152"/>
        <end position="181"/>
    </location>
</feature>
<keyword evidence="10" id="KW-1185">Reference proteome</keyword>
<evidence type="ECO:0000256" key="3">
    <source>
        <dbReference type="ARBA" id="ARBA00022840"/>
    </source>
</evidence>
<dbReference type="InterPro" id="IPR050130">
    <property type="entry name" value="ClpA_ClpB"/>
</dbReference>
<dbReference type="Gene3D" id="1.10.8.60">
    <property type="match status" value="2"/>
</dbReference>
<proteinExistence type="inferred from homology"/>
<evidence type="ECO:0000313" key="10">
    <source>
        <dbReference type="Proteomes" id="UP000830116"/>
    </source>
</evidence>
<dbReference type="InterPro" id="IPR003593">
    <property type="entry name" value="AAA+_ATPase"/>
</dbReference>
<dbReference type="InterPro" id="IPR018368">
    <property type="entry name" value="ClpA/B_CS1"/>
</dbReference>
<dbReference type="InterPro" id="IPR004176">
    <property type="entry name" value="Clp_R_N"/>
</dbReference>
<sequence length="779" mass="86069">MMSRELERKLAEATELAKRHHHEFVTLEHILLVLTESPVMVEILEACAVNVQKLRQDLRDHLKVGIPMITDDQLSSYGGFESWTPEFTLACHRLIQRAAIQMKSAGRNQISEGSLLVSLFYEQDSHATFALARQGLTQFDIINYISHGITKDGKEHDIPPASSSSSQAPRNEYQGEAYEEGRGSPLESFCVNLNDRARQGKLDPLIGREDVIERTVQVLCRRTKNNPLLIGEPGVGKTAIAEGLAQKIVKAEVPEKLKNAVIYSLDLGGLLAGTKFRGDFEGRLKAVVKEIGKRPGSILFIDEIHTIVGAGATSGGSMDASNLLKPALASGDISCIGSTTHTEYRQYFEKDRALNRRFQKIDVNEPSKEDCIKILNGLRKSYEEFHSVTFTEDALKSAVELSQKHIHGKLLPDKAIDVLDEAGAHFRLKHQGEDTVQIDSNEIEETIAKMTGLPVASISSSEKTQLKDLDKKLKAHIFGQDEAIDRLVASIKFARSGLGRPNKPIGSFLFTGPTGVGKTEVCKQLAQIMGVHFERFDMSEYMEKHAVARLVGAPPGYVGYEEGGLLTEAVNKHPYGVMLLDEIEKAHVDVTNVLLQVMDAGRLTDSNGRVADFKNVVLVMTSNAGALETSKGTIGMVDEGRSSLSMDAIKKAFSPEFINRLDAVVSFRDLSEDMVLKITQKFVDELKMTLLEKHVELNVSQDAIKWLMKKGYDKVYGARPLARVVDEHLKKALVDELLFGRLVDGGRVSVELEKEALKFHFSTTPSGTGQKNQKQPVTT</sequence>
<dbReference type="PRINTS" id="PR00300">
    <property type="entry name" value="CLPPROTEASEA"/>
</dbReference>
<evidence type="ECO:0000256" key="5">
    <source>
        <dbReference type="PROSITE-ProRule" id="PRU01251"/>
    </source>
</evidence>
<dbReference type="PANTHER" id="PTHR11638">
    <property type="entry name" value="ATP-DEPENDENT CLP PROTEASE"/>
    <property type="match status" value="1"/>
</dbReference>
<dbReference type="Gene3D" id="3.40.50.300">
    <property type="entry name" value="P-loop containing nucleotide triphosphate hydrolases"/>
    <property type="match status" value="2"/>
</dbReference>
<reference evidence="9" key="1">
    <citation type="submission" date="2022-03" db="EMBL/GenBank/DDBJ databases">
        <title>Genome Identification and Characterization of new species Bdellovibrio reynosense LBG001 sp. nov. from a Mexico soil sample.</title>
        <authorList>
            <person name="Camilli A."/>
            <person name="Ajao Y."/>
            <person name="Guo X."/>
        </authorList>
    </citation>
    <scope>NUCLEOTIDE SEQUENCE</scope>
    <source>
        <strain evidence="9">LBG001</strain>
    </source>
</reference>
<dbReference type="Pfam" id="PF17871">
    <property type="entry name" value="AAA_lid_9"/>
    <property type="match status" value="1"/>
</dbReference>
<keyword evidence="4 6" id="KW-0143">Chaperone</keyword>
<comment type="similarity">
    <text evidence="6">Belongs to the ClpA/ClpB family.</text>
</comment>
<dbReference type="InterPro" id="IPR003959">
    <property type="entry name" value="ATPase_AAA_core"/>
</dbReference>
<protein>
    <submittedName>
        <fullName evidence="9">ATP-dependent Clp protease ATP-binding subunit ClpA</fullName>
    </submittedName>
</protein>
<dbReference type="SMART" id="SM00382">
    <property type="entry name" value="AAA"/>
    <property type="match status" value="2"/>
</dbReference>
<dbReference type="NCBIfam" id="TIGR02639">
    <property type="entry name" value="ClpA"/>
    <property type="match status" value="1"/>
</dbReference>
<evidence type="ECO:0000256" key="1">
    <source>
        <dbReference type="ARBA" id="ARBA00022737"/>
    </source>
</evidence>
<dbReference type="SUPFAM" id="SSF52540">
    <property type="entry name" value="P-loop containing nucleoside triphosphate hydrolases"/>
    <property type="match status" value="2"/>
</dbReference>
<keyword evidence="1 5" id="KW-0677">Repeat</keyword>
<dbReference type="Pfam" id="PF10431">
    <property type="entry name" value="ClpB_D2-small"/>
    <property type="match status" value="1"/>
</dbReference>
<dbReference type="GO" id="GO:0006508">
    <property type="term" value="P:proteolysis"/>
    <property type="evidence" value="ECO:0007669"/>
    <property type="project" value="UniProtKB-KW"/>
</dbReference>
<evidence type="ECO:0000313" key="9">
    <source>
        <dbReference type="EMBL" id="UOF02610.1"/>
    </source>
</evidence>
<dbReference type="InterPro" id="IPR027417">
    <property type="entry name" value="P-loop_NTPase"/>
</dbReference>
<keyword evidence="9" id="KW-0645">Protease</keyword>
<dbReference type="EMBL" id="CP093442">
    <property type="protein sequence ID" value="UOF02610.1"/>
    <property type="molecule type" value="Genomic_DNA"/>
</dbReference>
<dbReference type="Proteomes" id="UP000830116">
    <property type="component" value="Chromosome"/>
</dbReference>
<dbReference type="InterPro" id="IPR028299">
    <property type="entry name" value="ClpA/B_CS2"/>
</dbReference>
<keyword evidence="9" id="KW-0378">Hydrolase</keyword>
<dbReference type="PANTHER" id="PTHR11638:SF111">
    <property type="entry name" value="ATP-DEPENDENT CLP PROTEASE ATP-BINDING SUBUNIT CLPA"/>
    <property type="match status" value="1"/>
</dbReference>
<evidence type="ECO:0000256" key="2">
    <source>
        <dbReference type="ARBA" id="ARBA00022741"/>
    </source>
</evidence>
<dbReference type="GO" id="GO:0008233">
    <property type="term" value="F:peptidase activity"/>
    <property type="evidence" value="ECO:0007669"/>
    <property type="project" value="UniProtKB-KW"/>
</dbReference>
<dbReference type="InterPro" id="IPR036628">
    <property type="entry name" value="Clp_N_dom_sf"/>
</dbReference>
<evidence type="ECO:0000259" key="8">
    <source>
        <dbReference type="PROSITE" id="PS51903"/>
    </source>
</evidence>
<dbReference type="CDD" id="cd19499">
    <property type="entry name" value="RecA-like_ClpB_Hsp104-like"/>
    <property type="match status" value="1"/>
</dbReference>
<keyword evidence="2 6" id="KW-0547">Nucleotide-binding</keyword>
<dbReference type="RefSeq" id="WP_243540318.1">
    <property type="nucleotide sequence ID" value="NZ_CP093442.1"/>
</dbReference>
<evidence type="ECO:0000256" key="7">
    <source>
        <dbReference type="SAM" id="MobiDB-lite"/>
    </source>
</evidence>
<evidence type="ECO:0000256" key="6">
    <source>
        <dbReference type="RuleBase" id="RU004432"/>
    </source>
</evidence>
<keyword evidence="3 6" id="KW-0067">ATP-binding</keyword>
<feature type="domain" description="Clp R" evidence="8">
    <location>
        <begin position="1"/>
        <end position="152"/>
    </location>
</feature>
<dbReference type="SUPFAM" id="SSF81923">
    <property type="entry name" value="Double Clp-N motif"/>
    <property type="match status" value="1"/>
</dbReference>